<dbReference type="Pfam" id="PF00072">
    <property type="entry name" value="Response_reg"/>
    <property type="match status" value="1"/>
</dbReference>
<comment type="function">
    <text evidence="3">May play the central regulatory role in sporulation. It may be an element of the effector pathway responsible for the activation of sporulation genes in response to nutritional stress. Spo0A may act in concert with spo0H (a sigma factor) to control the expression of some genes that are critical to the sporulation process.</text>
</comment>
<evidence type="ECO:0000256" key="4">
    <source>
        <dbReference type="PROSITE-ProRule" id="PRU00169"/>
    </source>
</evidence>
<keyword evidence="2 4" id="KW-0597">Phosphoprotein</keyword>
<dbReference type="PROSITE" id="PS50110">
    <property type="entry name" value="RESPONSE_REGULATORY"/>
    <property type="match status" value="1"/>
</dbReference>
<dbReference type="SMART" id="SM00448">
    <property type="entry name" value="REC"/>
    <property type="match status" value="1"/>
</dbReference>
<organism evidence="7 8">
    <name type="scientific">Tindallia magadiensis</name>
    <dbReference type="NCBI Taxonomy" id="69895"/>
    <lineage>
        <taxon>Bacteria</taxon>
        <taxon>Bacillati</taxon>
        <taxon>Bacillota</taxon>
        <taxon>Clostridia</taxon>
        <taxon>Peptostreptococcales</taxon>
        <taxon>Tindalliaceae</taxon>
        <taxon>Tindallia</taxon>
    </lineage>
</organism>
<reference evidence="8" key="1">
    <citation type="submission" date="2016-10" db="EMBL/GenBank/DDBJ databases">
        <authorList>
            <person name="Varghese N."/>
            <person name="Submissions S."/>
        </authorList>
    </citation>
    <scope>NUCLEOTIDE SEQUENCE [LARGE SCALE GENOMIC DNA]</scope>
    <source>
        <strain evidence="8">Z-7934</strain>
    </source>
</reference>
<protein>
    <recommendedName>
        <fullName evidence="1">Stage 0 sporulation protein A homolog</fullName>
    </recommendedName>
</protein>
<sequence>MSKRIVIADDEPITRMDVAEMLQEAGYDVVGKASDGFDAVEICKKQRPDLAILDVKMPLLDGITAAKKITQENLAGAVLLLTAYSSESFIEKAKQAGVLSYVVKPVTKESLLPAAEIAMHRGREIENIKKAHEKTARRLESRVMVDRAKSALMSQNEMTEEAAYNYIRKMSMDKRCSMQEIASTILMSIEG</sequence>
<dbReference type="GO" id="GO:0003723">
    <property type="term" value="F:RNA binding"/>
    <property type="evidence" value="ECO:0007669"/>
    <property type="project" value="InterPro"/>
</dbReference>
<dbReference type="PIRSF" id="PIRSF036382">
    <property type="entry name" value="RR_antiterm"/>
    <property type="match status" value="1"/>
</dbReference>
<dbReference type="InterPro" id="IPR050595">
    <property type="entry name" value="Bact_response_regulator"/>
</dbReference>
<proteinExistence type="predicted"/>
<feature type="domain" description="ANTAR" evidence="6">
    <location>
        <begin position="125"/>
        <end position="186"/>
    </location>
</feature>
<dbReference type="RefSeq" id="WP_093370099.1">
    <property type="nucleotide sequence ID" value="NZ_FOQA01000002.1"/>
</dbReference>
<dbReference type="Proteomes" id="UP000199287">
    <property type="component" value="Unassembled WGS sequence"/>
</dbReference>
<feature type="domain" description="Response regulatory" evidence="5">
    <location>
        <begin position="4"/>
        <end position="119"/>
    </location>
</feature>
<dbReference type="SUPFAM" id="SSF52172">
    <property type="entry name" value="CheY-like"/>
    <property type="match status" value="1"/>
</dbReference>
<evidence type="ECO:0000259" key="6">
    <source>
        <dbReference type="PROSITE" id="PS50921"/>
    </source>
</evidence>
<evidence type="ECO:0000313" key="8">
    <source>
        <dbReference type="Proteomes" id="UP000199287"/>
    </source>
</evidence>
<dbReference type="InterPro" id="IPR011006">
    <property type="entry name" value="CheY-like_superfamily"/>
</dbReference>
<dbReference type="Gene3D" id="1.10.10.10">
    <property type="entry name" value="Winged helix-like DNA-binding domain superfamily/Winged helix DNA-binding domain"/>
    <property type="match status" value="1"/>
</dbReference>
<dbReference type="Gene3D" id="3.40.50.2300">
    <property type="match status" value="1"/>
</dbReference>
<dbReference type="STRING" id="69895.SAMN05192551_10238"/>
<evidence type="ECO:0000259" key="5">
    <source>
        <dbReference type="PROSITE" id="PS50110"/>
    </source>
</evidence>
<dbReference type="Pfam" id="PF03861">
    <property type="entry name" value="ANTAR"/>
    <property type="match status" value="1"/>
</dbReference>
<feature type="modified residue" description="4-aspartylphosphate" evidence="4">
    <location>
        <position position="54"/>
    </location>
</feature>
<dbReference type="AlphaFoldDB" id="A0A1I3BW07"/>
<dbReference type="PANTHER" id="PTHR44591">
    <property type="entry name" value="STRESS RESPONSE REGULATOR PROTEIN 1"/>
    <property type="match status" value="1"/>
</dbReference>
<dbReference type="InterPro" id="IPR001789">
    <property type="entry name" value="Sig_transdc_resp-reg_receiver"/>
</dbReference>
<accession>A0A1I3BW07</accession>
<gene>
    <name evidence="7" type="ORF">SAMN05192551_10238</name>
</gene>
<dbReference type="InterPro" id="IPR005561">
    <property type="entry name" value="ANTAR"/>
</dbReference>
<dbReference type="EMBL" id="FOQA01000002">
    <property type="protein sequence ID" value="SFH65931.1"/>
    <property type="molecule type" value="Genomic_DNA"/>
</dbReference>
<keyword evidence="8" id="KW-1185">Reference proteome</keyword>
<dbReference type="PROSITE" id="PS50921">
    <property type="entry name" value="ANTAR"/>
    <property type="match status" value="1"/>
</dbReference>
<dbReference type="PANTHER" id="PTHR44591:SF3">
    <property type="entry name" value="RESPONSE REGULATORY DOMAIN-CONTAINING PROTEIN"/>
    <property type="match status" value="1"/>
</dbReference>
<evidence type="ECO:0000256" key="1">
    <source>
        <dbReference type="ARBA" id="ARBA00018672"/>
    </source>
</evidence>
<dbReference type="GO" id="GO:0000160">
    <property type="term" value="P:phosphorelay signal transduction system"/>
    <property type="evidence" value="ECO:0007669"/>
    <property type="project" value="InterPro"/>
</dbReference>
<evidence type="ECO:0000313" key="7">
    <source>
        <dbReference type="EMBL" id="SFH65931.1"/>
    </source>
</evidence>
<dbReference type="InterPro" id="IPR008327">
    <property type="entry name" value="Sig_transdc_resp-reg_antiterm"/>
</dbReference>
<dbReference type="SMART" id="SM01012">
    <property type="entry name" value="ANTAR"/>
    <property type="match status" value="1"/>
</dbReference>
<name>A0A1I3BW07_9FIRM</name>
<evidence type="ECO:0000256" key="3">
    <source>
        <dbReference type="ARBA" id="ARBA00024867"/>
    </source>
</evidence>
<dbReference type="InterPro" id="IPR036388">
    <property type="entry name" value="WH-like_DNA-bd_sf"/>
</dbReference>
<evidence type="ECO:0000256" key="2">
    <source>
        <dbReference type="ARBA" id="ARBA00022553"/>
    </source>
</evidence>
<dbReference type="OrthoDB" id="9779069at2"/>